<sequence length="168" mass="19352">MLVSIQFLAQLQDYEECYSGATLCDVVAPETCFEHLRLCSFSISAQKFSPKKKGHGGMAKKTLLQQVYKDEITKEFDHKMWVCVSSNFNVKKVIVDILESLKKERFWEEVLTPLAYGNFCSRILVTNRMNSVVMMIPKVIKKKEIFRLEDSEEDECDTPGKPTLWGII</sequence>
<feature type="domain" description="NB-ARC" evidence="1">
    <location>
        <begin position="54"/>
        <end position="104"/>
    </location>
</feature>
<organism evidence="2 3">
    <name type="scientific">Dendrobium chrysotoxum</name>
    <name type="common">Orchid</name>
    <dbReference type="NCBI Taxonomy" id="161865"/>
    <lineage>
        <taxon>Eukaryota</taxon>
        <taxon>Viridiplantae</taxon>
        <taxon>Streptophyta</taxon>
        <taxon>Embryophyta</taxon>
        <taxon>Tracheophyta</taxon>
        <taxon>Spermatophyta</taxon>
        <taxon>Magnoliopsida</taxon>
        <taxon>Liliopsida</taxon>
        <taxon>Asparagales</taxon>
        <taxon>Orchidaceae</taxon>
        <taxon>Epidendroideae</taxon>
        <taxon>Malaxideae</taxon>
        <taxon>Dendrobiinae</taxon>
        <taxon>Dendrobium</taxon>
    </lineage>
</organism>
<protein>
    <recommendedName>
        <fullName evidence="1">NB-ARC domain-containing protein</fullName>
    </recommendedName>
</protein>
<dbReference type="Gene3D" id="3.40.50.300">
    <property type="entry name" value="P-loop containing nucleotide triphosphate hydrolases"/>
    <property type="match status" value="1"/>
</dbReference>
<dbReference type="EMBL" id="JAGFBR010000013">
    <property type="protein sequence ID" value="KAH0457222.1"/>
    <property type="molecule type" value="Genomic_DNA"/>
</dbReference>
<dbReference type="SUPFAM" id="SSF52540">
    <property type="entry name" value="P-loop containing nucleoside triphosphate hydrolases"/>
    <property type="match status" value="1"/>
</dbReference>
<evidence type="ECO:0000313" key="3">
    <source>
        <dbReference type="Proteomes" id="UP000775213"/>
    </source>
</evidence>
<dbReference type="InterPro" id="IPR002182">
    <property type="entry name" value="NB-ARC"/>
</dbReference>
<dbReference type="GO" id="GO:0043531">
    <property type="term" value="F:ADP binding"/>
    <property type="evidence" value="ECO:0007669"/>
    <property type="project" value="InterPro"/>
</dbReference>
<dbReference type="Proteomes" id="UP000775213">
    <property type="component" value="Unassembled WGS sequence"/>
</dbReference>
<dbReference type="AlphaFoldDB" id="A0AAV7GMI6"/>
<name>A0AAV7GMI6_DENCH</name>
<evidence type="ECO:0000259" key="1">
    <source>
        <dbReference type="Pfam" id="PF00931"/>
    </source>
</evidence>
<reference evidence="2 3" key="1">
    <citation type="journal article" date="2021" name="Hortic Res">
        <title>Chromosome-scale assembly of the Dendrobium chrysotoxum genome enhances the understanding of orchid evolution.</title>
        <authorList>
            <person name="Zhang Y."/>
            <person name="Zhang G.Q."/>
            <person name="Zhang D."/>
            <person name="Liu X.D."/>
            <person name="Xu X.Y."/>
            <person name="Sun W.H."/>
            <person name="Yu X."/>
            <person name="Zhu X."/>
            <person name="Wang Z.W."/>
            <person name="Zhao X."/>
            <person name="Zhong W.Y."/>
            <person name="Chen H."/>
            <person name="Yin W.L."/>
            <person name="Huang T."/>
            <person name="Niu S.C."/>
            <person name="Liu Z.J."/>
        </authorList>
    </citation>
    <scope>NUCLEOTIDE SEQUENCE [LARGE SCALE GENOMIC DNA]</scope>
    <source>
        <strain evidence="2">Lindl</strain>
    </source>
</reference>
<dbReference type="InterPro" id="IPR027417">
    <property type="entry name" value="P-loop_NTPase"/>
</dbReference>
<keyword evidence="3" id="KW-1185">Reference proteome</keyword>
<dbReference type="Pfam" id="PF00931">
    <property type="entry name" value="NB-ARC"/>
    <property type="match status" value="1"/>
</dbReference>
<accession>A0AAV7GMI6</accession>
<comment type="caution">
    <text evidence="2">The sequence shown here is derived from an EMBL/GenBank/DDBJ whole genome shotgun (WGS) entry which is preliminary data.</text>
</comment>
<proteinExistence type="predicted"/>
<evidence type="ECO:0000313" key="2">
    <source>
        <dbReference type="EMBL" id="KAH0457222.1"/>
    </source>
</evidence>
<gene>
    <name evidence="2" type="ORF">IEQ34_015129</name>
</gene>